<evidence type="ECO:0000256" key="5">
    <source>
        <dbReference type="ARBA" id="ARBA00023136"/>
    </source>
</evidence>
<evidence type="ECO:0000256" key="3">
    <source>
        <dbReference type="ARBA" id="ARBA00022692"/>
    </source>
</evidence>
<dbReference type="GO" id="GO:0005886">
    <property type="term" value="C:plasma membrane"/>
    <property type="evidence" value="ECO:0007669"/>
    <property type="project" value="UniProtKB-SubCell"/>
</dbReference>
<keyword evidence="2" id="KW-1003">Cell membrane</keyword>
<reference evidence="10" key="1">
    <citation type="submission" date="2021-03" db="EMBL/GenBank/DDBJ databases">
        <authorList>
            <person name="Lu T."/>
            <person name="Wang Q."/>
            <person name="Han X."/>
        </authorList>
    </citation>
    <scope>NUCLEOTIDE SEQUENCE</scope>
    <source>
        <strain evidence="10">WQ 2009</strain>
    </source>
</reference>
<comment type="caution">
    <text evidence="10">The sequence shown here is derived from an EMBL/GenBank/DDBJ whole genome shotgun (WGS) entry which is preliminary data.</text>
</comment>
<proteinExistence type="inferred from homology"/>
<comment type="similarity">
    <text evidence="6">Belongs to the ABC-4 integral membrane protein family.</text>
</comment>
<keyword evidence="11" id="KW-1185">Reference proteome</keyword>
<keyword evidence="3 7" id="KW-0812">Transmembrane</keyword>
<dbReference type="EMBL" id="JAGKSB010000008">
    <property type="protein sequence ID" value="MBP3943556.1"/>
    <property type="molecule type" value="Genomic_DNA"/>
</dbReference>
<evidence type="ECO:0000256" key="4">
    <source>
        <dbReference type="ARBA" id="ARBA00022989"/>
    </source>
</evidence>
<dbReference type="InterPro" id="IPR025857">
    <property type="entry name" value="MacB_PCD"/>
</dbReference>
<dbReference type="AlphaFoldDB" id="A0A8T4HBP0"/>
<feature type="domain" description="MacB-like periplasmic core" evidence="9">
    <location>
        <begin position="25"/>
        <end position="251"/>
    </location>
</feature>
<sequence>MSNLSLLVESARFATAALRGNRTRTFLSLLGVTIGIMTIIGVFSAVDTLRSNLEASVQKIGSNILYVQKWPWDGGPDFPWWKFENRPHPSFSDYEALKRRMTTAEAVVYSFDIGNSTIKYGNNTVSNADIAVNTHELPAVKNLEFQTGRYFTDAESSHAAMVCFIGASLAEGLFPNQIPEGKVITALGRKLRVIGVLKAEGASLIFDNSSDNALFIPYTLARNLVNVKLYSPQIIVRNAGSYSLAESESELKGLMRSIHRIAPSREDDFSINKTTMITQSLDSLFVAVNIAGFCIGIFSILVGGFGIANIMFVSVKERTALIGIQKSLGAKQSFILTQFLFEAIFLCLIGGLIGLGIVFVLAIFVNLIAGVAIVVSIKMVLLTFLLSTIIGLISGVVPAYRASKLDPVEAIRS</sequence>
<evidence type="ECO:0000259" key="8">
    <source>
        <dbReference type="Pfam" id="PF02687"/>
    </source>
</evidence>
<evidence type="ECO:0000256" key="2">
    <source>
        <dbReference type="ARBA" id="ARBA00022475"/>
    </source>
</evidence>
<dbReference type="Pfam" id="PF12704">
    <property type="entry name" value="MacB_PCD"/>
    <property type="match status" value="1"/>
</dbReference>
<feature type="transmembrane region" description="Helical" evidence="7">
    <location>
        <begin position="284"/>
        <end position="313"/>
    </location>
</feature>
<organism evidence="10 11">
    <name type="scientific">Rhinopithecimicrobium faecis</name>
    <dbReference type="NCBI Taxonomy" id="2820698"/>
    <lineage>
        <taxon>Bacteria</taxon>
        <taxon>Pseudomonadati</taxon>
        <taxon>Bacteroidota</taxon>
        <taxon>Sphingobacteriia</taxon>
        <taxon>Sphingobacteriales</taxon>
        <taxon>Sphingobacteriaceae</taxon>
        <taxon>Rhinopithecimicrobium</taxon>
    </lineage>
</organism>
<keyword evidence="5 7" id="KW-0472">Membrane</keyword>
<comment type="subcellular location">
    <subcellularLocation>
        <location evidence="1">Cell membrane</location>
        <topology evidence="1">Multi-pass membrane protein</topology>
    </subcellularLocation>
</comment>
<name>A0A8T4HBP0_9SPHI</name>
<feature type="transmembrane region" description="Helical" evidence="7">
    <location>
        <begin position="334"/>
        <end position="365"/>
    </location>
</feature>
<dbReference type="InterPro" id="IPR050250">
    <property type="entry name" value="Macrolide_Exporter_MacB"/>
</dbReference>
<dbReference type="Pfam" id="PF02687">
    <property type="entry name" value="FtsX"/>
    <property type="match status" value="1"/>
</dbReference>
<dbReference type="GO" id="GO:0022857">
    <property type="term" value="F:transmembrane transporter activity"/>
    <property type="evidence" value="ECO:0007669"/>
    <property type="project" value="TreeGrafter"/>
</dbReference>
<evidence type="ECO:0000259" key="9">
    <source>
        <dbReference type="Pfam" id="PF12704"/>
    </source>
</evidence>
<keyword evidence="4 7" id="KW-1133">Transmembrane helix</keyword>
<accession>A0A8T4HBP0</accession>
<dbReference type="Proteomes" id="UP000679691">
    <property type="component" value="Unassembled WGS sequence"/>
</dbReference>
<gene>
    <name evidence="10" type="ORF">J5U18_08280</name>
</gene>
<dbReference type="PANTHER" id="PTHR30572">
    <property type="entry name" value="MEMBRANE COMPONENT OF TRANSPORTER-RELATED"/>
    <property type="match status" value="1"/>
</dbReference>
<dbReference type="RefSeq" id="WP_353547053.1">
    <property type="nucleotide sequence ID" value="NZ_JAGKSB010000008.1"/>
</dbReference>
<dbReference type="InterPro" id="IPR003838">
    <property type="entry name" value="ABC3_permease_C"/>
</dbReference>
<evidence type="ECO:0000256" key="6">
    <source>
        <dbReference type="ARBA" id="ARBA00038076"/>
    </source>
</evidence>
<feature type="domain" description="ABC3 transporter permease C-terminal" evidence="8">
    <location>
        <begin position="294"/>
        <end position="407"/>
    </location>
</feature>
<dbReference type="PANTHER" id="PTHR30572:SF4">
    <property type="entry name" value="ABC TRANSPORTER PERMEASE YTRF"/>
    <property type="match status" value="1"/>
</dbReference>
<feature type="transmembrane region" description="Helical" evidence="7">
    <location>
        <begin position="371"/>
        <end position="397"/>
    </location>
</feature>
<protein>
    <submittedName>
        <fullName evidence="10">ABC transporter permease</fullName>
    </submittedName>
</protein>
<feature type="transmembrane region" description="Helical" evidence="7">
    <location>
        <begin position="26"/>
        <end position="46"/>
    </location>
</feature>
<evidence type="ECO:0000313" key="10">
    <source>
        <dbReference type="EMBL" id="MBP3943556.1"/>
    </source>
</evidence>
<evidence type="ECO:0000313" key="11">
    <source>
        <dbReference type="Proteomes" id="UP000679691"/>
    </source>
</evidence>
<evidence type="ECO:0000256" key="7">
    <source>
        <dbReference type="SAM" id="Phobius"/>
    </source>
</evidence>
<evidence type="ECO:0000256" key="1">
    <source>
        <dbReference type="ARBA" id="ARBA00004651"/>
    </source>
</evidence>